<proteinExistence type="predicted"/>
<evidence type="ECO:0000256" key="1">
    <source>
        <dbReference type="ARBA" id="ARBA00022857"/>
    </source>
</evidence>
<dbReference type="InterPro" id="IPR051609">
    <property type="entry name" value="NmrA/Isoflavone_reductase-like"/>
</dbReference>
<reference evidence="4 5" key="1">
    <citation type="submission" date="2024-06" db="EMBL/GenBank/DDBJ databases">
        <title>Complete genome of Phlyctema vagabunda strain 19-DSS-EL-015.</title>
        <authorList>
            <person name="Fiorenzani C."/>
        </authorList>
    </citation>
    <scope>NUCLEOTIDE SEQUENCE [LARGE SCALE GENOMIC DNA]</scope>
    <source>
        <strain evidence="4 5">19-DSS-EL-015</strain>
    </source>
</reference>
<dbReference type="Gene3D" id="3.40.50.720">
    <property type="entry name" value="NAD(P)-binding Rossmann-like Domain"/>
    <property type="match status" value="1"/>
</dbReference>
<feature type="domain" description="NmrA-like" evidence="3">
    <location>
        <begin position="4"/>
        <end position="244"/>
    </location>
</feature>
<dbReference type="InterPro" id="IPR036291">
    <property type="entry name" value="NAD(P)-bd_dom_sf"/>
</dbReference>
<dbReference type="Pfam" id="PF05368">
    <property type="entry name" value="NmrA"/>
    <property type="match status" value="1"/>
</dbReference>
<comment type="caution">
    <text evidence="4">The sequence shown here is derived from an EMBL/GenBank/DDBJ whole genome shotgun (WGS) entry which is preliminary data.</text>
</comment>
<dbReference type="PANTHER" id="PTHR47706">
    <property type="entry name" value="NMRA-LIKE FAMILY PROTEIN"/>
    <property type="match status" value="1"/>
</dbReference>
<protein>
    <submittedName>
        <fullName evidence="4">Isoflavone reductase family protein</fullName>
    </submittedName>
</protein>
<organism evidence="4 5">
    <name type="scientific">Phlyctema vagabunda</name>
    <dbReference type="NCBI Taxonomy" id="108571"/>
    <lineage>
        <taxon>Eukaryota</taxon>
        <taxon>Fungi</taxon>
        <taxon>Dikarya</taxon>
        <taxon>Ascomycota</taxon>
        <taxon>Pezizomycotina</taxon>
        <taxon>Leotiomycetes</taxon>
        <taxon>Helotiales</taxon>
        <taxon>Dermateaceae</taxon>
        <taxon>Phlyctema</taxon>
    </lineage>
</organism>
<dbReference type="EMBL" id="JBFCZG010000010">
    <property type="protein sequence ID" value="KAL3417987.1"/>
    <property type="molecule type" value="Genomic_DNA"/>
</dbReference>
<accession>A0ABR4P3Z9</accession>
<dbReference type="Gene3D" id="3.90.25.10">
    <property type="entry name" value="UDP-galactose 4-epimerase, domain 1"/>
    <property type="match status" value="1"/>
</dbReference>
<evidence type="ECO:0000313" key="4">
    <source>
        <dbReference type="EMBL" id="KAL3417987.1"/>
    </source>
</evidence>
<keyword evidence="5" id="KW-1185">Reference proteome</keyword>
<name>A0ABR4P3Z9_9HELO</name>
<dbReference type="PANTHER" id="PTHR47706:SF9">
    <property type="entry name" value="NMRA-LIKE DOMAIN-CONTAINING PROTEIN-RELATED"/>
    <property type="match status" value="1"/>
</dbReference>
<sequence length="329" mass="36559">MSSKLKVTLVGASGATGVSIVNALLEEPEKFQVTAFARSSSVNKPAWIDLAKRGVRVVVTDLLGPENDLVNALQGTDVVISSIFPIGTHQDQVNLVNAAKMAGVKRFVPGTWGPVVPPTGVLQLRDEKEELINYMKALKLPYTVIDVGLWYQTTLPRVPSGKLDYVITEVMRYLSQEVDAKLAMSDLRDVGKHVVKIITDDRTLNKYVLAYNEIWTQRELLDIVRKSTGEEPVVQIVSQQTTKLLLADAEAEVKADPSNVVNAIKLAVLQYFWSWAIRSDNSRENAKFLGYLDTEELYGIDTRLTSYKSFIDEIVEGKGQIIQTDYINA</sequence>
<dbReference type="SUPFAM" id="SSF51735">
    <property type="entry name" value="NAD(P)-binding Rossmann-fold domains"/>
    <property type="match status" value="1"/>
</dbReference>
<dbReference type="InterPro" id="IPR008030">
    <property type="entry name" value="NmrA-like"/>
</dbReference>
<evidence type="ECO:0000259" key="3">
    <source>
        <dbReference type="Pfam" id="PF05368"/>
    </source>
</evidence>
<keyword evidence="1" id="KW-0521">NADP</keyword>
<evidence type="ECO:0000256" key="2">
    <source>
        <dbReference type="ARBA" id="ARBA00023002"/>
    </source>
</evidence>
<evidence type="ECO:0000313" key="5">
    <source>
        <dbReference type="Proteomes" id="UP001629113"/>
    </source>
</evidence>
<dbReference type="Proteomes" id="UP001629113">
    <property type="component" value="Unassembled WGS sequence"/>
</dbReference>
<gene>
    <name evidence="4" type="ORF">PVAG01_10997</name>
</gene>
<keyword evidence="2" id="KW-0560">Oxidoreductase</keyword>